<dbReference type="PANTHER" id="PTHR15503:SF22">
    <property type="entry name" value="TRANSPOSON TY3-I GAG POLYPROTEIN"/>
    <property type="match status" value="1"/>
</dbReference>
<proteinExistence type="predicted"/>
<dbReference type="InterPro" id="IPR032567">
    <property type="entry name" value="RTL1-rel"/>
</dbReference>
<dbReference type="EMBL" id="SMMG02000004">
    <property type="protein sequence ID" value="KAA3477435.1"/>
    <property type="molecule type" value="Genomic_DNA"/>
</dbReference>
<dbReference type="OrthoDB" id="999913at2759"/>
<dbReference type="Proteomes" id="UP000325315">
    <property type="component" value="Unassembled WGS sequence"/>
</dbReference>
<dbReference type="SUPFAM" id="SSF56672">
    <property type="entry name" value="DNA/RNA polymerases"/>
    <property type="match status" value="1"/>
</dbReference>
<keyword evidence="1" id="KW-0472">Membrane</keyword>
<dbReference type="PANTHER" id="PTHR15503">
    <property type="entry name" value="LDOC1 RELATED"/>
    <property type="match status" value="1"/>
</dbReference>
<comment type="caution">
    <text evidence="2">The sequence shown here is derived from an EMBL/GenBank/DDBJ whole genome shotgun (WGS) entry which is preliminary data.</text>
</comment>
<evidence type="ECO:0000313" key="3">
    <source>
        <dbReference type="Proteomes" id="UP000325315"/>
    </source>
</evidence>
<keyword evidence="1" id="KW-1133">Transmembrane helix</keyword>
<keyword evidence="1" id="KW-0812">Transmembrane</keyword>
<dbReference type="Gene3D" id="3.10.10.10">
    <property type="entry name" value="HIV Type 1 Reverse Transcriptase, subunit A, domain 1"/>
    <property type="match status" value="1"/>
</dbReference>
<evidence type="ECO:0000256" key="1">
    <source>
        <dbReference type="SAM" id="Phobius"/>
    </source>
</evidence>
<reference evidence="3" key="1">
    <citation type="journal article" date="2019" name="Plant Biotechnol. J.">
        <title>Genome sequencing of the Australian wild diploid species Gossypium australe highlights disease resistance and delayed gland morphogenesis.</title>
        <authorList>
            <person name="Cai Y."/>
            <person name="Cai X."/>
            <person name="Wang Q."/>
            <person name="Wang P."/>
            <person name="Zhang Y."/>
            <person name="Cai C."/>
            <person name="Xu Y."/>
            <person name="Wang K."/>
            <person name="Zhou Z."/>
            <person name="Wang C."/>
            <person name="Geng S."/>
            <person name="Li B."/>
            <person name="Dong Q."/>
            <person name="Hou Y."/>
            <person name="Wang H."/>
            <person name="Ai P."/>
            <person name="Liu Z."/>
            <person name="Yi F."/>
            <person name="Sun M."/>
            <person name="An G."/>
            <person name="Cheng J."/>
            <person name="Zhang Y."/>
            <person name="Shi Q."/>
            <person name="Xie Y."/>
            <person name="Shi X."/>
            <person name="Chang Y."/>
            <person name="Huang F."/>
            <person name="Chen Y."/>
            <person name="Hong S."/>
            <person name="Mi L."/>
            <person name="Sun Q."/>
            <person name="Zhang L."/>
            <person name="Zhou B."/>
            <person name="Peng R."/>
            <person name="Zhang X."/>
            <person name="Liu F."/>
        </authorList>
    </citation>
    <scope>NUCLEOTIDE SEQUENCE [LARGE SCALE GENOMIC DNA]</scope>
    <source>
        <strain evidence="3">cv. PA1801</strain>
    </source>
</reference>
<keyword evidence="3" id="KW-1185">Reference proteome</keyword>
<accession>A0A5B6W8C0</accession>
<dbReference type="AlphaFoldDB" id="A0A5B6W8C0"/>
<feature type="transmembrane region" description="Helical" evidence="1">
    <location>
        <begin position="48"/>
        <end position="68"/>
    </location>
</feature>
<organism evidence="2 3">
    <name type="scientific">Gossypium australe</name>
    <dbReference type="NCBI Taxonomy" id="47621"/>
    <lineage>
        <taxon>Eukaryota</taxon>
        <taxon>Viridiplantae</taxon>
        <taxon>Streptophyta</taxon>
        <taxon>Embryophyta</taxon>
        <taxon>Tracheophyta</taxon>
        <taxon>Spermatophyta</taxon>
        <taxon>Magnoliopsida</taxon>
        <taxon>eudicotyledons</taxon>
        <taxon>Gunneridae</taxon>
        <taxon>Pentapetalae</taxon>
        <taxon>rosids</taxon>
        <taxon>malvids</taxon>
        <taxon>Malvales</taxon>
        <taxon>Malvaceae</taxon>
        <taxon>Malvoideae</taxon>
        <taxon>Gossypium</taxon>
    </lineage>
</organism>
<sequence>MAVPNFRVLVGNEDKLQNKGCVHDLKLRLQGTELMIYFYVLPLDSTKMVLGVAWIATLGLVTMGFSTLQFQFRQGEKKHPWKWETGLAHQPIQLQSLRRLKDTKVVVAYYYLQVDTRPAMEGTIEPKDMRNLLAKFEMVFVAPHDLPLLEKLTMLSIYNLWANWLYRYLYFQKGEVERQVQHILDQQLIRKSNSQFSSPVLLVKKKNGTWQFCIDYHALNAINIKDKFFIPTTEKLFDELGNLTSSPNWIYLPDIIRFGSRLTMSQKQHSEHMKNITSSSSCRLG</sequence>
<dbReference type="InterPro" id="IPR043502">
    <property type="entry name" value="DNA/RNA_pol_sf"/>
</dbReference>
<gene>
    <name evidence="2" type="ORF">EPI10_011320</name>
</gene>
<protein>
    <submittedName>
        <fullName evidence="2">Retrovirus-related Pol polyprotein from transposon 17.6</fullName>
    </submittedName>
</protein>
<name>A0A5B6W8C0_9ROSI</name>
<evidence type="ECO:0000313" key="2">
    <source>
        <dbReference type="EMBL" id="KAA3477435.1"/>
    </source>
</evidence>